<dbReference type="Proteomes" id="UP000887540">
    <property type="component" value="Unplaced"/>
</dbReference>
<keyword evidence="2" id="KW-1185">Reference proteome</keyword>
<evidence type="ECO:0000313" key="3">
    <source>
        <dbReference type="WBParaSite" id="ACRNAN_scaffold4661.g30176.t1"/>
    </source>
</evidence>
<dbReference type="WBParaSite" id="ACRNAN_scaffold4661.g30176.t1">
    <property type="protein sequence ID" value="ACRNAN_scaffold4661.g30176.t1"/>
    <property type="gene ID" value="ACRNAN_scaffold4661.g30176"/>
</dbReference>
<dbReference type="Gene3D" id="2.40.50.40">
    <property type="match status" value="1"/>
</dbReference>
<organism evidence="2 3">
    <name type="scientific">Acrobeloides nanus</name>
    <dbReference type="NCBI Taxonomy" id="290746"/>
    <lineage>
        <taxon>Eukaryota</taxon>
        <taxon>Metazoa</taxon>
        <taxon>Ecdysozoa</taxon>
        <taxon>Nematoda</taxon>
        <taxon>Chromadorea</taxon>
        <taxon>Rhabditida</taxon>
        <taxon>Tylenchina</taxon>
        <taxon>Cephalobomorpha</taxon>
        <taxon>Cephaloboidea</taxon>
        <taxon>Cephalobidae</taxon>
        <taxon>Acrobeloides</taxon>
    </lineage>
</organism>
<dbReference type="PROSITE" id="PS50013">
    <property type="entry name" value="CHROMO_2"/>
    <property type="match status" value="1"/>
</dbReference>
<name>A0A914E0B7_9BILA</name>
<dbReference type="PANTHER" id="PTHR46536">
    <property type="entry name" value="ARL14 EFFECTOR PROTEIN"/>
    <property type="match status" value="1"/>
</dbReference>
<dbReference type="InterPro" id="IPR000953">
    <property type="entry name" value="Chromo/chromo_shadow_dom"/>
</dbReference>
<dbReference type="Pfam" id="PF14949">
    <property type="entry name" value="ARF7EP_C"/>
    <property type="match status" value="1"/>
</dbReference>
<evidence type="ECO:0000259" key="1">
    <source>
        <dbReference type="PROSITE" id="PS50013"/>
    </source>
</evidence>
<dbReference type="InterPro" id="IPR016197">
    <property type="entry name" value="Chromo-like_dom_sf"/>
</dbReference>
<dbReference type="InterPro" id="IPR023780">
    <property type="entry name" value="Chromo_domain"/>
</dbReference>
<proteinExistence type="predicted"/>
<feature type="domain" description="Chromo" evidence="1">
    <location>
        <begin position="148"/>
        <end position="210"/>
    </location>
</feature>
<dbReference type="SUPFAM" id="SSF54160">
    <property type="entry name" value="Chromo domain-like"/>
    <property type="match status" value="1"/>
</dbReference>
<protein>
    <submittedName>
        <fullName evidence="3">Chromo domain-containing protein</fullName>
    </submittedName>
</protein>
<sequence length="556" mass="64443">MEKRAVLAHHYANSRRMILENAFVLKSSIKAQELVMNWSSSCQPHHSEKESKRSLVVYGLPEPATEKASQRTKADLETVVDLRDEIQSEATPVAVYQLLGKTDDPNRPRLPKKIVFVTMESNTEMGIKRSAATTDENPTRKRKFYQVFNVEDIFDKRVTIENGKKRSEYLIKWMFYPTEASTWEPASNIINKQLIKDFENARKNKPEEDQTTEEKKPGRPNFKMTVLKPNLRVIANHKRRRKLVKTTHFKKTKREHSFKDPENVYGYQRGETIENILWLFRKRHCLNKLYLGETVFGRVKYTSGTMEAVPVKLLKGLVPKMWNDYVKECPLSVNSVGLDNKIIYGLQRDEKIMHITRWVRNQGEIFLKVKYSIPDAYGQYHLEYVPINIVKEFAPDVFEKYKPVLGAIELVKRNRKKAMSIQINGAVPLGSTDSLISTNVKFRPTAALEIRTERLAISRRRKFRKIVEKAYQHRLANIIHQHDSTGLFVKKDGSKIDLCDCLNPGCFGCWMPCRKCKSRKCGSRCRNNRNGCVMKLETVNSNPQVTWNPCLGLNMK</sequence>
<dbReference type="AlphaFoldDB" id="A0A914E0B7"/>
<dbReference type="PANTHER" id="PTHR46536:SF3">
    <property type="entry name" value="ARF7 EFFECTOR PROTEIN C-TERMINAL DOMAIN-CONTAINING PROTEIN"/>
    <property type="match status" value="1"/>
</dbReference>
<dbReference type="InterPro" id="IPR029264">
    <property type="entry name" value="ARF7EP_C"/>
</dbReference>
<dbReference type="SMART" id="SM00298">
    <property type="entry name" value="CHROMO"/>
    <property type="match status" value="1"/>
</dbReference>
<reference evidence="3" key="1">
    <citation type="submission" date="2022-11" db="UniProtKB">
        <authorList>
            <consortium name="WormBaseParasite"/>
        </authorList>
    </citation>
    <scope>IDENTIFICATION</scope>
</reference>
<dbReference type="Pfam" id="PF00385">
    <property type="entry name" value="Chromo"/>
    <property type="match status" value="1"/>
</dbReference>
<evidence type="ECO:0000313" key="2">
    <source>
        <dbReference type="Proteomes" id="UP000887540"/>
    </source>
</evidence>
<accession>A0A914E0B7</accession>